<evidence type="ECO:0000259" key="1">
    <source>
        <dbReference type="Pfam" id="PF26578"/>
    </source>
</evidence>
<protein>
    <recommendedName>
        <fullName evidence="1">GPI-anchored protein LLG1-like domain-containing protein</fullName>
    </recommendedName>
</protein>
<gene>
    <name evidence="2" type="ORF">R3W88_007669</name>
</gene>
<proteinExistence type="predicted"/>
<evidence type="ECO:0000313" key="2">
    <source>
        <dbReference type="EMBL" id="KAK4733408.1"/>
    </source>
</evidence>
<dbReference type="Pfam" id="PF26578">
    <property type="entry name" value="LLG1"/>
    <property type="match status" value="1"/>
</dbReference>
<dbReference type="EMBL" id="JAWPEI010000002">
    <property type="protein sequence ID" value="KAK4733408.1"/>
    <property type="molecule type" value="Genomic_DNA"/>
</dbReference>
<reference evidence="2 3" key="1">
    <citation type="submission" date="2023-10" db="EMBL/GenBank/DDBJ databases">
        <title>Genome-Wide Identification Analysis in wild type Solanum Pinnatisectum Reveals Some Genes Defensing Phytophthora Infestans.</title>
        <authorList>
            <person name="Sun C."/>
        </authorList>
    </citation>
    <scope>NUCLEOTIDE SEQUENCE [LARGE SCALE GENOMIC DNA]</scope>
    <source>
        <strain evidence="2">LQN</strain>
        <tissue evidence="2">Leaf</tissue>
    </source>
</reference>
<comment type="caution">
    <text evidence="2">The sequence shown here is derived from an EMBL/GenBank/DDBJ whole genome shotgun (WGS) entry which is preliminary data.</text>
</comment>
<keyword evidence="3" id="KW-1185">Reference proteome</keyword>
<evidence type="ECO:0000313" key="3">
    <source>
        <dbReference type="Proteomes" id="UP001311915"/>
    </source>
</evidence>
<dbReference type="PANTHER" id="PTHR31533">
    <property type="entry name" value="GPI-ANCHORED PROTEIN LLG1-RELATED-RELATED"/>
    <property type="match status" value="1"/>
</dbReference>
<dbReference type="PANTHER" id="PTHR31533:SF12">
    <property type="entry name" value="GPI-ANCHORED PROTEIN LORELEI-LIKE"/>
    <property type="match status" value="1"/>
</dbReference>
<sequence length="117" mass="12969">MHADDALNAHMLGGRGLLEKFYVKNDCPVEFEKEDLSPLIGICKGPYYNPLVCCNGFVQIACKYAELINNVDNGCSNDLFYVLNKHGGYPNNLFAQICKGDKEGLPCDKARANKGRH</sequence>
<feature type="domain" description="GPI-anchored protein LLG1-like" evidence="1">
    <location>
        <begin position="29"/>
        <end position="105"/>
    </location>
</feature>
<accession>A0AAV9M6I5</accession>
<dbReference type="AlphaFoldDB" id="A0AAV9M6I5"/>
<name>A0AAV9M6I5_9SOLN</name>
<dbReference type="Proteomes" id="UP001311915">
    <property type="component" value="Unassembled WGS sequence"/>
</dbReference>
<organism evidence="2 3">
    <name type="scientific">Solanum pinnatisectum</name>
    <name type="common">tansyleaf nightshade</name>
    <dbReference type="NCBI Taxonomy" id="50273"/>
    <lineage>
        <taxon>Eukaryota</taxon>
        <taxon>Viridiplantae</taxon>
        <taxon>Streptophyta</taxon>
        <taxon>Embryophyta</taxon>
        <taxon>Tracheophyta</taxon>
        <taxon>Spermatophyta</taxon>
        <taxon>Magnoliopsida</taxon>
        <taxon>eudicotyledons</taxon>
        <taxon>Gunneridae</taxon>
        <taxon>Pentapetalae</taxon>
        <taxon>asterids</taxon>
        <taxon>lamiids</taxon>
        <taxon>Solanales</taxon>
        <taxon>Solanaceae</taxon>
        <taxon>Solanoideae</taxon>
        <taxon>Solaneae</taxon>
        <taxon>Solanum</taxon>
    </lineage>
</organism>
<dbReference type="InterPro" id="IPR039307">
    <property type="entry name" value="LORELEI-like"/>
</dbReference>
<dbReference type="InterPro" id="IPR058888">
    <property type="entry name" value="LLG1-like"/>
</dbReference>